<dbReference type="SMART" id="SM00363">
    <property type="entry name" value="S4"/>
    <property type="match status" value="1"/>
</dbReference>
<accession>A0A1H6SX72</accession>
<dbReference type="CDD" id="cd00165">
    <property type="entry name" value="S4"/>
    <property type="match status" value="1"/>
</dbReference>
<comment type="function">
    <text evidence="7">Responsible for synthesis of pseudouridine from uracil.</text>
</comment>
<comment type="similarity">
    <text evidence="2 7">Belongs to the pseudouridine synthase RluA family.</text>
</comment>
<name>A0A1H6SX72_9FIRM</name>
<keyword evidence="4 7" id="KW-0413">Isomerase</keyword>
<dbReference type="Pfam" id="PF00849">
    <property type="entry name" value="PseudoU_synth_2"/>
    <property type="match status" value="1"/>
</dbReference>
<dbReference type="GO" id="GO:0120159">
    <property type="term" value="F:rRNA pseudouridine synthase activity"/>
    <property type="evidence" value="ECO:0007669"/>
    <property type="project" value="UniProtKB-ARBA"/>
</dbReference>
<dbReference type="AlphaFoldDB" id="A0A1H6SX72"/>
<proteinExistence type="inferred from homology"/>
<reference evidence="10" key="1">
    <citation type="submission" date="2016-10" db="EMBL/GenBank/DDBJ databases">
        <authorList>
            <person name="Varghese N."/>
        </authorList>
    </citation>
    <scope>NUCLEOTIDE SEQUENCE [LARGE SCALE GENOMIC DNA]</scope>
    <source>
        <strain evidence="10">DSM 20406</strain>
    </source>
</reference>
<dbReference type="Gene3D" id="3.10.290.10">
    <property type="entry name" value="RNA-binding S4 domain"/>
    <property type="match status" value="1"/>
</dbReference>
<keyword evidence="3 6" id="KW-0694">RNA-binding</keyword>
<dbReference type="OrthoDB" id="9807829at2"/>
<dbReference type="InterPro" id="IPR006224">
    <property type="entry name" value="PsdUridine_synth_RluA-like_CS"/>
</dbReference>
<dbReference type="SUPFAM" id="SSF55174">
    <property type="entry name" value="Alpha-L RNA-binding motif"/>
    <property type="match status" value="1"/>
</dbReference>
<sequence>MEIQSITPTVEEKGMRIDKLLQKHFIDESRTTLQNWIKEGCVCIDDKPVKASRKVEPNEVINVTIPDPVDTTIAPENIPLDVVYEDHDVIVVNKPSGMIVHPSAGIYSGTLVNALLYHCDDLSSINGVNRPGIVHRIDKETSGLLMVAKNDKAHRSLSAQLEEHSVIRRYVALVHGVIPHNKGRIVAPIGRDPDDRQKMAVTDKNAKEAITNFTVLERFDDMTLIECRLETGRTHQIRVHMQYIGYPVYGDPKYGRRSDDTSHGQYLHAKILGFKHPITGEQMLFEAKLPDYFEEKIEELRQVKNNG</sequence>
<evidence type="ECO:0000256" key="3">
    <source>
        <dbReference type="ARBA" id="ARBA00022884"/>
    </source>
</evidence>
<evidence type="ECO:0000256" key="2">
    <source>
        <dbReference type="ARBA" id="ARBA00010876"/>
    </source>
</evidence>
<gene>
    <name evidence="9" type="ORF">SAMN04487834_101928</name>
</gene>
<evidence type="ECO:0000313" key="9">
    <source>
        <dbReference type="EMBL" id="SEI72529.1"/>
    </source>
</evidence>
<dbReference type="Proteomes" id="UP000183028">
    <property type="component" value="Unassembled WGS sequence"/>
</dbReference>
<keyword evidence="10" id="KW-1185">Reference proteome</keyword>
<evidence type="ECO:0000256" key="4">
    <source>
        <dbReference type="ARBA" id="ARBA00023235"/>
    </source>
</evidence>
<protein>
    <recommendedName>
        <fullName evidence="7">Pseudouridine synthase</fullName>
        <ecNumber evidence="7">5.4.99.-</ecNumber>
    </recommendedName>
</protein>
<evidence type="ECO:0000256" key="1">
    <source>
        <dbReference type="ARBA" id="ARBA00000073"/>
    </source>
</evidence>
<evidence type="ECO:0000313" key="10">
    <source>
        <dbReference type="Proteomes" id="UP000183028"/>
    </source>
</evidence>
<comment type="catalytic activity">
    <reaction evidence="1 7">
        <text>a uridine in RNA = a pseudouridine in RNA</text>
        <dbReference type="Rhea" id="RHEA:48348"/>
        <dbReference type="Rhea" id="RHEA-COMP:12068"/>
        <dbReference type="Rhea" id="RHEA-COMP:12069"/>
        <dbReference type="ChEBI" id="CHEBI:65314"/>
        <dbReference type="ChEBI" id="CHEBI:65315"/>
    </reaction>
</comment>
<dbReference type="InterPro" id="IPR006225">
    <property type="entry name" value="PsdUridine_synth_RluC/D"/>
</dbReference>
<evidence type="ECO:0000259" key="8">
    <source>
        <dbReference type="SMART" id="SM00363"/>
    </source>
</evidence>
<dbReference type="GO" id="GO:0000455">
    <property type="term" value="P:enzyme-directed rRNA pseudouridine synthesis"/>
    <property type="evidence" value="ECO:0007669"/>
    <property type="project" value="TreeGrafter"/>
</dbReference>
<dbReference type="NCBIfam" id="TIGR00005">
    <property type="entry name" value="rluA_subfam"/>
    <property type="match status" value="1"/>
</dbReference>
<dbReference type="FunFam" id="3.30.2350.10:FF:000006">
    <property type="entry name" value="Pseudouridine synthase"/>
    <property type="match status" value="1"/>
</dbReference>
<feature type="domain" description="RNA-binding S4" evidence="8">
    <location>
        <begin position="15"/>
        <end position="79"/>
    </location>
</feature>
<dbReference type="InterPro" id="IPR036986">
    <property type="entry name" value="S4_RNA-bd_sf"/>
</dbReference>
<dbReference type="Pfam" id="PF01479">
    <property type="entry name" value="S4"/>
    <property type="match status" value="1"/>
</dbReference>
<dbReference type="PROSITE" id="PS50889">
    <property type="entry name" value="S4"/>
    <property type="match status" value="1"/>
</dbReference>
<dbReference type="EMBL" id="FNYK01000019">
    <property type="protein sequence ID" value="SEI72529.1"/>
    <property type="molecule type" value="Genomic_DNA"/>
</dbReference>
<evidence type="ECO:0000256" key="5">
    <source>
        <dbReference type="PIRSR" id="PIRSR606225-1"/>
    </source>
</evidence>
<dbReference type="Gene3D" id="3.30.2350.10">
    <property type="entry name" value="Pseudouridine synthase"/>
    <property type="match status" value="1"/>
</dbReference>
<dbReference type="GO" id="GO:0003723">
    <property type="term" value="F:RNA binding"/>
    <property type="evidence" value="ECO:0007669"/>
    <property type="project" value="UniProtKB-KW"/>
</dbReference>
<dbReference type="eggNOG" id="COG0564">
    <property type="taxonomic scope" value="Bacteria"/>
</dbReference>
<dbReference type="InterPro" id="IPR020103">
    <property type="entry name" value="PsdUridine_synth_cat_dom_sf"/>
</dbReference>
<evidence type="ECO:0000256" key="7">
    <source>
        <dbReference type="RuleBase" id="RU362028"/>
    </source>
</evidence>
<dbReference type="CDD" id="cd02869">
    <property type="entry name" value="PseudoU_synth_RluA_like"/>
    <property type="match status" value="1"/>
</dbReference>
<dbReference type="PROSITE" id="PS01129">
    <property type="entry name" value="PSI_RLU"/>
    <property type="match status" value="1"/>
</dbReference>
<dbReference type="STRING" id="322505.SAMN04487836_10876"/>
<dbReference type="EC" id="5.4.99.-" evidence="7"/>
<dbReference type="InterPro" id="IPR006145">
    <property type="entry name" value="PsdUridine_synth_RsuA/RluA"/>
</dbReference>
<organism evidence="9 10">
    <name type="scientific">Sharpea azabuensis</name>
    <dbReference type="NCBI Taxonomy" id="322505"/>
    <lineage>
        <taxon>Bacteria</taxon>
        <taxon>Bacillati</taxon>
        <taxon>Bacillota</taxon>
        <taxon>Erysipelotrichia</taxon>
        <taxon>Erysipelotrichales</taxon>
        <taxon>Coprobacillaceae</taxon>
        <taxon>Sharpea</taxon>
    </lineage>
</organism>
<evidence type="ECO:0000256" key="6">
    <source>
        <dbReference type="PROSITE-ProRule" id="PRU00182"/>
    </source>
</evidence>
<dbReference type="InterPro" id="IPR002942">
    <property type="entry name" value="S4_RNA-bd"/>
</dbReference>
<dbReference type="PANTHER" id="PTHR21600">
    <property type="entry name" value="MITOCHONDRIAL RNA PSEUDOURIDINE SYNTHASE"/>
    <property type="match status" value="1"/>
</dbReference>
<dbReference type="PANTHER" id="PTHR21600:SF44">
    <property type="entry name" value="RIBOSOMAL LARGE SUBUNIT PSEUDOURIDINE SYNTHASE D"/>
    <property type="match status" value="1"/>
</dbReference>
<dbReference type="RefSeq" id="WP_074731899.1">
    <property type="nucleotide sequence ID" value="NZ_FNYK01000019.1"/>
</dbReference>
<dbReference type="SUPFAM" id="SSF55120">
    <property type="entry name" value="Pseudouridine synthase"/>
    <property type="match status" value="1"/>
</dbReference>
<feature type="active site" evidence="5">
    <location>
        <position position="138"/>
    </location>
</feature>
<dbReference type="InterPro" id="IPR050188">
    <property type="entry name" value="RluA_PseudoU_synthase"/>
</dbReference>